<feature type="domain" description="F-box" evidence="1">
    <location>
        <begin position="2"/>
        <end position="36"/>
    </location>
</feature>
<proteinExistence type="predicted"/>
<dbReference type="Pfam" id="PF00646">
    <property type="entry name" value="F-box"/>
    <property type="match status" value="1"/>
</dbReference>
<dbReference type="EMBL" id="CACVBM020001329">
    <property type="protein sequence ID" value="CAA7045830.1"/>
    <property type="molecule type" value="Genomic_DNA"/>
</dbReference>
<comment type="caution">
    <text evidence="3">The sequence shown here is derived from an EMBL/GenBank/DDBJ whole genome shotgun (WGS) entry which is preliminary data.</text>
</comment>
<sequence length="365" mass="42245">MSDLLEDLVGEILARVPLISLKVVRCTCKNWNALSTARKQFLGFMLMDSRVYSMKLDLQGIRNHGYIVNPSINQVSVFAQVEISKVFHCHGLFLCVTKDQKLVVWNPYLGQTRWIPRLRSFSIYDMLYGLGYDNYRNYHKILRFGKRENDFSWTEIYDCNSDSWRVVNDTADWDMHHQSSMSLNGNTYFIAREKLTKDTEVEKNDAWSLLGFDYTAERFGPLLPLPFQSYAHHSSESVALSCVRDEQLALLFQRKDGMMEIWITTKIDPKSVSWSMFLKVDTSPLPHFPGLVMAGTFFICEEKKAVVVSSFRKNKDCCYKTAYITGKDGYFKSVDIGEARIINGSTCMSVVKRDYRLSFYLVITY</sequence>
<evidence type="ECO:0008006" key="5">
    <source>
        <dbReference type="Google" id="ProtNLM"/>
    </source>
</evidence>
<evidence type="ECO:0000313" key="3">
    <source>
        <dbReference type="EMBL" id="CAA7045830.1"/>
    </source>
</evidence>
<dbReference type="NCBIfam" id="TIGR01640">
    <property type="entry name" value="F_box_assoc_1"/>
    <property type="match status" value="1"/>
</dbReference>
<dbReference type="OrthoDB" id="1108440at2759"/>
<dbReference type="Proteomes" id="UP000467841">
    <property type="component" value="Unassembled WGS sequence"/>
</dbReference>
<reference evidence="3" key="1">
    <citation type="submission" date="2020-01" db="EMBL/GenBank/DDBJ databases">
        <authorList>
            <person name="Mishra B."/>
        </authorList>
    </citation>
    <scope>NUCLEOTIDE SEQUENCE [LARGE SCALE GENOMIC DNA]</scope>
</reference>
<dbReference type="InterPro" id="IPR006527">
    <property type="entry name" value="F-box-assoc_dom_typ1"/>
</dbReference>
<dbReference type="InterPro" id="IPR011043">
    <property type="entry name" value="Gal_Oxase/kelch_b-propeller"/>
</dbReference>
<evidence type="ECO:0000313" key="4">
    <source>
        <dbReference type="Proteomes" id="UP000467841"/>
    </source>
</evidence>
<name>A0A6D2K2H7_9BRAS</name>
<evidence type="ECO:0000259" key="1">
    <source>
        <dbReference type="Pfam" id="PF00646"/>
    </source>
</evidence>
<feature type="domain" description="F-box associated beta-propeller type 1" evidence="2">
    <location>
        <begin position="43"/>
        <end position="343"/>
    </location>
</feature>
<keyword evidence="4" id="KW-1185">Reference proteome</keyword>
<dbReference type="SUPFAM" id="SSF50965">
    <property type="entry name" value="Galactose oxidase, central domain"/>
    <property type="match status" value="1"/>
</dbReference>
<dbReference type="AlphaFoldDB" id="A0A6D2K2H7"/>
<dbReference type="InterPro" id="IPR036047">
    <property type="entry name" value="F-box-like_dom_sf"/>
</dbReference>
<dbReference type="SUPFAM" id="SSF81383">
    <property type="entry name" value="F-box domain"/>
    <property type="match status" value="1"/>
</dbReference>
<dbReference type="PANTHER" id="PTHR31672">
    <property type="entry name" value="BNACNNG10540D PROTEIN"/>
    <property type="match status" value="1"/>
</dbReference>
<dbReference type="Pfam" id="PF07734">
    <property type="entry name" value="FBA_1"/>
    <property type="match status" value="1"/>
</dbReference>
<dbReference type="InterPro" id="IPR050796">
    <property type="entry name" value="SCF_F-box_component"/>
</dbReference>
<dbReference type="InterPro" id="IPR017451">
    <property type="entry name" value="F-box-assoc_interact_dom"/>
</dbReference>
<organism evidence="3 4">
    <name type="scientific">Microthlaspi erraticum</name>
    <dbReference type="NCBI Taxonomy" id="1685480"/>
    <lineage>
        <taxon>Eukaryota</taxon>
        <taxon>Viridiplantae</taxon>
        <taxon>Streptophyta</taxon>
        <taxon>Embryophyta</taxon>
        <taxon>Tracheophyta</taxon>
        <taxon>Spermatophyta</taxon>
        <taxon>Magnoliopsida</taxon>
        <taxon>eudicotyledons</taxon>
        <taxon>Gunneridae</taxon>
        <taxon>Pentapetalae</taxon>
        <taxon>rosids</taxon>
        <taxon>malvids</taxon>
        <taxon>Brassicales</taxon>
        <taxon>Brassicaceae</taxon>
        <taxon>Coluteocarpeae</taxon>
        <taxon>Microthlaspi</taxon>
    </lineage>
</organism>
<dbReference type="PANTHER" id="PTHR31672:SF13">
    <property type="entry name" value="F-BOX PROTEIN CPR30-LIKE"/>
    <property type="match status" value="1"/>
</dbReference>
<evidence type="ECO:0000259" key="2">
    <source>
        <dbReference type="Pfam" id="PF07734"/>
    </source>
</evidence>
<protein>
    <recommendedName>
        <fullName evidence="5">F-box domain-containing protein</fullName>
    </recommendedName>
</protein>
<gene>
    <name evidence="3" type="ORF">MERR_LOCUS33065</name>
</gene>
<accession>A0A6D2K2H7</accession>
<dbReference type="InterPro" id="IPR001810">
    <property type="entry name" value="F-box_dom"/>
</dbReference>